<dbReference type="InterPro" id="IPR006001">
    <property type="entry name" value="Therm_gnt_kin"/>
</dbReference>
<reference evidence="10 11" key="1">
    <citation type="journal article" date="2019" name="Int. J. Syst. Evol. Microbiol.">
        <title>The Global Catalogue of Microorganisms (GCM) 10K type strain sequencing project: providing services to taxonomists for standard genome sequencing and annotation.</title>
        <authorList>
            <consortium name="The Broad Institute Genomics Platform"/>
            <consortium name="The Broad Institute Genome Sequencing Center for Infectious Disease"/>
            <person name="Wu L."/>
            <person name="Ma J."/>
        </authorList>
    </citation>
    <scope>NUCLEOTIDE SEQUENCE [LARGE SCALE GENOMIC DNA]</scope>
    <source>
        <strain evidence="10 11">JCM 16117</strain>
    </source>
</reference>
<keyword evidence="5 9" id="KW-0547">Nucleotide-binding</keyword>
<dbReference type="NCBIfam" id="TIGR01313">
    <property type="entry name" value="therm_gnt_kin"/>
    <property type="match status" value="1"/>
</dbReference>
<protein>
    <recommendedName>
        <fullName evidence="3 9">Gluconokinase</fullName>
        <ecNumber evidence="3 9">2.7.1.12</ecNumber>
    </recommendedName>
</protein>
<dbReference type="EMBL" id="BAAAQY010000017">
    <property type="protein sequence ID" value="GAA2249975.1"/>
    <property type="molecule type" value="Genomic_DNA"/>
</dbReference>
<dbReference type="CDD" id="cd02021">
    <property type="entry name" value="GntK"/>
    <property type="match status" value="1"/>
</dbReference>
<evidence type="ECO:0000256" key="5">
    <source>
        <dbReference type="ARBA" id="ARBA00022741"/>
    </source>
</evidence>
<dbReference type="EC" id="2.7.1.12" evidence="3 9"/>
<evidence type="ECO:0000256" key="7">
    <source>
        <dbReference type="ARBA" id="ARBA00022840"/>
    </source>
</evidence>
<proteinExistence type="inferred from homology"/>
<dbReference type="InterPro" id="IPR031322">
    <property type="entry name" value="Shikimate/glucono_kinase"/>
</dbReference>
<accession>A0ABN3E6U2</accession>
<comment type="catalytic activity">
    <reaction evidence="8 9">
        <text>D-gluconate + ATP = 6-phospho-D-gluconate + ADP + H(+)</text>
        <dbReference type="Rhea" id="RHEA:19433"/>
        <dbReference type="ChEBI" id="CHEBI:15378"/>
        <dbReference type="ChEBI" id="CHEBI:18391"/>
        <dbReference type="ChEBI" id="CHEBI:30616"/>
        <dbReference type="ChEBI" id="CHEBI:58759"/>
        <dbReference type="ChEBI" id="CHEBI:456216"/>
        <dbReference type="EC" id="2.7.1.12"/>
    </reaction>
</comment>
<comment type="similarity">
    <text evidence="2 9">Belongs to the gluconokinase GntK/GntV family.</text>
</comment>
<evidence type="ECO:0000313" key="11">
    <source>
        <dbReference type="Proteomes" id="UP001500929"/>
    </source>
</evidence>
<keyword evidence="11" id="KW-1185">Reference proteome</keyword>
<evidence type="ECO:0000256" key="4">
    <source>
        <dbReference type="ARBA" id="ARBA00022679"/>
    </source>
</evidence>
<evidence type="ECO:0000256" key="3">
    <source>
        <dbReference type="ARBA" id="ARBA00012054"/>
    </source>
</evidence>
<evidence type="ECO:0000256" key="2">
    <source>
        <dbReference type="ARBA" id="ARBA00008420"/>
    </source>
</evidence>
<dbReference type="InterPro" id="IPR027417">
    <property type="entry name" value="P-loop_NTPase"/>
</dbReference>
<dbReference type="PANTHER" id="PTHR43442:SF3">
    <property type="entry name" value="GLUCONOKINASE-RELATED"/>
    <property type="match status" value="1"/>
</dbReference>
<dbReference type="Pfam" id="PF01202">
    <property type="entry name" value="SKI"/>
    <property type="match status" value="1"/>
</dbReference>
<keyword evidence="7 9" id="KW-0067">ATP-binding</keyword>
<evidence type="ECO:0000256" key="9">
    <source>
        <dbReference type="RuleBase" id="RU363066"/>
    </source>
</evidence>
<evidence type="ECO:0000256" key="1">
    <source>
        <dbReference type="ARBA" id="ARBA00004761"/>
    </source>
</evidence>
<evidence type="ECO:0000313" key="10">
    <source>
        <dbReference type="EMBL" id="GAA2249975.1"/>
    </source>
</evidence>
<dbReference type="PANTHER" id="PTHR43442">
    <property type="entry name" value="GLUCONOKINASE-RELATED"/>
    <property type="match status" value="1"/>
</dbReference>
<keyword evidence="6 9" id="KW-0418">Kinase</keyword>
<evidence type="ECO:0000256" key="8">
    <source>
        <dbReference type="ARBA" id="ARBA00048090"/>
    </source>
</evidence>
<comment type="caution">
    <text evidence="10">The sequence shown here is derived from an EMBL/GenBank/DDBJ whole genome shotgun (WGS) entry which is preliminary data.</text>
</comment>
<keyword evidence="4 9" id="KW-0808">Transferase</keyword>
<name>A0ABN3E6U2_9MICO</name>
<dbReference type="Gene3D" id="3.40.50.300">
    <property type="entry name" value="P-loop containing nucleotide triphosphate hydrolases"/>
    <property type="match status" value="1"/>
</dbReference>
<organism evidence="10 11">
    <name type="scientific">Herbiconiux moechotypicola</name>
    <dbReference type="NCBI Taxonomy" id="637393"/>
    <lineage>
        <taxon>Bacteria</taxon>
        <taxon>Bacillati</taxon>
        <taxon>Actinomycetota</taxon>
        <taxon>Actinomycetes</taxon>
        <taxon>Micrococcales</taxon>
        <taxon>Microbacteriaceae</taxon>
        <taxon>Herbiconiux</taxon>
    </lineage>
</organism>
<gene>
    <name evidence="10" type="ORF">GCM10009851_39430</name>
</gene>
<sequence length="205" mass="22615">MSEPTSAFRRQILPEAHRAVQVDAAAPLYVVMGVTAVGKSSVAAALSDVLTVDWIDADNLHPEPNIRKMSSGIPLLDEDRWPWLDEVGARLAAASRGTGLIVACSALRRSYRDRLRLHASVGFIHLTGPADTLRRRAQERTGHFMPPSLLDSQLSILEPLDQDERGVTFEINEPAHAIAERVRRWIMSDAGRRPPSTAAMQPRIT</sequence>
<dbReference type="SUPFAM" id="SSF52540">
    <property type="entry name" value="P-loop containing nucleoside triphosphate hydrolases"/>
    <property type="match status" value="1"/>
</dbReference>
<dbReference type="Proteomes" id="UP001500929">
    <property type="component" value="Unassembled WGS sequence"/>
</dbReference>
<comment type="pathway">
    <text evidence="1">Carbohydrate acid metabolism.</text>
</comment>
<evidence type="ECO:0000256" key="6">
    <source>
        <dbReference type="ARBA" id="ARBA00022777"/>
    </source>
</evidence>